<dbReference type="Proteomes" id="UP001609175">
    <property type="component" value="Unassembled WGS sequence"/>
</dbReference>
<comment type="caution">
    <text evidence="1">The sequence shown here is derived from an EMBL/GenBank/DDBJ whole genome shotgun (WGS) entry which is preliminary data.</text>
</comment>
<proteinExistence type="predicted"/>
<evidence type="ECO:0000313" key="2">
    <source>
        <dbReference type="Proteomes" id="UP001609175"/>
    </source>
</evidence>
<organism evidence="1 2">
    <name type="scientific">Antrihabitans spumae</name>
    <dbReference type="NCBI Taxonomy" id="3373370"/>
    <lineage>
        <taxon>Bacteria</taxon>
        <taxon>Bacillati</taxon>
        <taxon>Actinomycetota</taxon>
        <taxon>Actinomycetes</taxon>
        <taxon>Mycobacteriales</taxon>
        <taxon>Nocardiaceae</taxon>
        <taxon>Antrihabitans</taxon>
    </lineage>
</organism>
<reference evidence="1 2" key="1">
    <citation type="submission" date="2024-10" db="EMBL/GenBank/DDBJ databases">
        <authorList>
            <person name="Riesco R."/>
        </authorList>
    </citation>
    <scope>NUCLEOTIDE SEQUENCE [LARGE SCALE GENOMIC DNA]</scope>
    <source>
        <strain evidence="1 2">NCIMB 15449</strain>
    </source>
</reference>
<evidence type="ECO:0008006" key="3">
    <source>
        <dbReference type="Google" id="ProtNLM"/>
    </source>
</evidence>
<dbReference type="EMBL" id="JBIMSO010000057">
    <property type="protein sequence ID" value="MFH5209771.1"/>
    <property type="molecule type" value="Genomic_DNA"/>
</dbReference>
<protein>
    <recommendedName>
        <fullName evidence="3">DUF1990 domain-containing protein</fullName>
    </recommendedName>
</protein>
<sequence>MLNNFGRRSPRALTPGLEQLKIGQRFIRVFTLVSFVVNEHLTIRVSRLGRWMFGELVISYVTRDDGCGNTRLVVKLSLPRADRIGWIRQWMLAWLDLFMMRKQLLNLRDLAEGKYAESSRNATRSRDAA</sequence>
<gene>
    <name evidence="1" type="ORF">ACHIPZ_16445</name>
</gene>
<name>A0ABW7JP39_9NOCA</name>
<evidence type="ECO:0000313" key="1">
    <source>
        <dbReference type="EMBL" id="MFH5209771.1"/>
    </source>
</evidence>
<accession>A0ABW7JP39</accession>